<evidence type="ECO:0000313" key="1">
    <source>
        <dbReference type="EMBL" id="QQT56301.1"/>
    </source>
</evidence>
<reference evidence="1 2" key="1">
    <citation type="submission" date="2021-01" db="EMBL/GenBank/DDBJ databases">
        <title>FDA dAtabase for Regulatory Grade micrObial Sequences (FDA-ARGOS): Supporting development and validation of Infectious Disease Dx tests.</title>
        <authorList>
            <person name="Sproer C."/>
            <person name="Gronow S."/>
            <person name="Severitt S."/>
            <person name="Schroder I."/>
            <person name="Tallon L."/>
            <person name="Sadzewicz L."/>
            <person name="Zhao X."/>
            <person name="Boylan J."/>
            <person name="Ott S."/>
            <person name="Bowen H."/>
            <person name="Vavikolanu K."/>
            <person name="Mehta A."/>
            <person name="Aluvathingal J."/>
            <person name="Nadendla S."/>
            <person name="Lowell S."/>
            <person name="Myers T."/>
            <person name="Yan Y."/>
            <person name="Sichtig H."/>
        </authorList>
    </citation>
    <scope>NUCLEOTIDE SEQUENCE [LARGE SCALE GENOMIC DNA]</scope>
    <source>
        <strain evidence="1 2">FDAARGOS_1141</strain>
    </source>
</reference>
<proteinExistence type="predicted"/>
<evidence type="ECO:0000313" key="2">
    <source>
        <dbReference type="Proteomes" id="UP000595498"/>
    </source>
</evidence>
<keyword evidence="2" id="KW-1185">Reference proteome</keyword>
<dbReference type="NCBIfam" id="TIGR03696">
    <property type="entry name" value="Rhs_assc_core"/>
    <property type="match status" value="1"/>
</dbReference>
<accession>A0ABX7CZE4</accession>
<organism evidence="1 2">
    <name type="scientific">Sphingobacterium multivorum</name>
    <dbReference type="NCBI Taxonomy" id="28454"/>
    <lineage>
        <taxon>Bacteria</taxon>
        <taxon>Pseudomonadati</taxon>
        <taxon>Bacteroidota</taxon>
        <taxon>Sphingobacteriia</taxon>
        <taxon>Sphingobacteriales</taxon>
        <taxon>Sphingobacteriaceae</taxon>
        <taxon>Sphingobacterium</taxon>
    </lineage>
</organism>
<evidence type="ECO:0008006" key="3">
    <source>
        <dbReference type="Google" id="ProtNLM"/>
    </source>
</evidence>
<protein>
    <recommendedName>
        <fullName evidence="3">RHS repeat-associated core domain-containing protein</fullName>
    </recommendedName>
</protein>
<dbReference type="InterPro" id="IPR022385">
    <property type="entry name" value="Rhs_assc_core"/>
</dbReference>
<dbReference type="EMBL" id="CP068224">
    <property type="protein sequence ID" value="QQT56301.1"/>
    <property type="molecule type" value="Genomic_DNA"/>
</dbReference>
<dbReference type="Gene3D" id="2.180.10.10">
    <property type="entry name" value="RHS repeat-associated core"/>
    <property type="match status" value="1"/>
</dbReference>
<name>A0ABX7CZE4_SPHMU</name>
<dbReference type="Proteomes" id="UP000595498">
    <property type="component" value="Chromosome"/>
</dbReference>
<gene>
    <name evidence="1" type="ORF">I6I98_04585</name>
</gene>
<sequence length="238" mass="27733">MFIVWTIEFVNDVFKTQRHYDKPYDYEERFYDAEIGRWNVMDPLAEKYFNHSLYNYVLNNPVDIIDPNGKDIIILSYGPLQIRHKTGHLAMLIGNNKDGWTYYSKDGDNGGETIIDEKGNKSYNNTFTVKNFKSLDDFVNSEYNTFKEDYDDVGQGVKDKFATSERDRHGNIKQRYENGFLIRLDKEADKRMKDVADATTKTDYSAIQNNCISNVQATLKTGNFKTVNPWYHTNPFGT</sequence>